<evidence type="ECO:0000313" key="3">
    <source>
        <dbReference type="EMBL" id="EFN52924.1"/>
    </source>
</evidence>
<dbReference type="InParanoid" id="E1ZM13"/>
<dbReference type="InterPro" id="IPR000468">
    <property type="entry name" value="Barstar"/>
</dbReference>
<evidence type="ECO:0000313" key="4">
    <source>
        <dbReference type="Proteomes" id="UP000008141"/>
    </source>
</evidence>
<dbReference type="KEGG" id="cvr:CHLNCDRAFT_26248"/>
<dbReference type="SUPFAM" id="SSF52038">
    <property type="entry name" value="Barstar-related"/>
    <property type="match status" value="1"/>
</dbReference>
<accession>E1ZM13</accession>
<dbReference type="AlphaFoldDB" id="E1ZM13"/>
<feature type="transmembrane region" description="Helical" evidence="1">
    <location>
        <begin position="20"/>
        <end position="38"/>
    </location>
</feature>
<dbReference type="EMBL" id="GL433853">
    <property type="protein sequence ID" value="EFN52924.1"/>
    <property type="molecule type" value="Genomic_DNA"/>
</dbReference>
<keyword evidence="1" id="KW-0472">Membrane</keyword>
<feature type="domain" description="Barstar (barnase inhibitor)" evidence="2">
    <location>
        <begin position="13"/>
        <end position="93"/>
    </location>
</feature>
<dbReference type="GeneID" id="17352417"/>
<dbReference type="InterPro" id="IPR035905">
    <property type="entry name" value="Barstar-like_sf"/>
</dbReference>
<organism evidence="4">
    <name type="scientific">Chlorella variabilis</name>
    <name type="common">Green alga</name>
    <dbReference type="NCBI Taxonomy" id="554065"/>
    <lineage>
        <taxon>Eukaryota</taxon>
        <taxon>Viridiplantae</taxon>
        <taxon>Chlorophyta</taxon>
        <taxon>core chlorophytes</taxon>
        <taxon>Trebouxiophyceae</taxon>
        <taxon>Chlorellales</taxon>
        <taxon>Chlorellaceae</taxon>
        <taxon>Chlorella clade</taxon>
        <taxon>Chlorella</taxon>
    </lineage>
</organism>
<proteinExistence type="predicted"/>
<reference evidence="3 4" key="1">
    <citation type="journal article" date="2010" name="Plant Cell">
        <title>The Chlorella variabilis NC64A genome reveals adaptation to photosymbiosis, coevolution with viruses, and cryptic sex.</title>
        <authorList>
            <person name="Blanc G."/>
            <person name="Duncan G."/>
            <person name="Agarkova I."/>
            <person name="Borodovsky M."/>
            <person name="Gurnon J."/>
            <person name="Kuo A."/>
            <person name="Lindquist E."/>
            <person name="Lucas S."/>
            <person name="Pangilinan J."/>
            <person name="Polle J."/>
            <person name="Salamov A."/>
            <person name="Terry A."/>
            <person name="Yamada T."/>
            <person name="Dunigan D.D."/>
            <person name="Grigoriev I.V."/>
            <person name="Claverie J.M."/>
            <person name="Van Etten J.L."/>
        </authorList>
    </citation>
    <scope>NUCLEOTIDE SEQUENCE [LARGE SCALE GENOMIC DNA]</scope>
    <source>
        <strain evidence="3 4">NC64A</strain>
    </source>
</reference>
<sequence length="107" mass="11350">LAGGQLVVDLRGRALSADDFWAAMVAACALPAWFGCNLDAWRDTLVRGGISRVLDAQPLVVRVDAAGIFAPGDRYGRVIAEIFEEAAESGARLEVALPNRAARRQAG</sequence>
<feature type="non-terminal residue" evidence="3">
    <location>
        <position position="1"/>
    </location>
</feature>
<name>E1ZM13_CHLVA</name>
<dbReference type="Pfam" id="PF01337">
    <property type="entry name" value="Barstar"/>
    <property type="match status" value="1"/>
</dbReference>
<keyword evidence="1" id="KW-1133">Transmembrane helix</keyword>
<keyword evidence="4" id="KW-1185">Reference proteome</keyword>
<evidence type="ECO:0000256" key="1">
    <source>
        <dbReference type="SAM" id="Phobius"/>
    </source>
</evidence>
<evidence type="ECO:0000259" key="2">
    <source>
        <dbReference type="Pfam" id="PF01337"/>
    </source>
</evidence>
<dbReference type="Proteomes" id="UP000008141">
    <property type="component" value="Unassembled WGS sequence"/>
</dbReference>
<dbReference type="OrthoDB" id="565128at2759"/>
<protein>
    <recommendedName>
        <fullName evidence="2">Barstar (barnase inhibitor) domain-containing protein</fullName>
    </recommendedName>
</protein>
<dbReference type="RefSeq" id="XP_005845026.1">
    <property type="nucleotide sequence ID" value="XM_005844964.1"/>
</dbReference>
<keyword evidence="1" id="KW-0812">Transmembrane</keyword>
<dbReference type="Gene3D" id="3.30.370.10">
    <property type="entry name" value="Barstar-like"/>
    <property type="match status" value="1"/>
</dbReference>
<gene>
    <name evidence="3" type="ORF">CHLNCDRAFT_26248</name>
</gene>